<dbReference type="InterPro" id="IPR015168">
    <property type="entry name" value="SsuA/THI5"/>
</dbReference>
<dbReference type="Gene3D" id="3.40.190.10">
    <property type="entry name" value="Periplasmic binding protein-like II"/>
    <property type="match status" value="2"/>
</dbReference>
<dbReference type="PANTHER" id="PTHR30024:SF47">
    <property type="entry name" value="TAURINE-BINDING PERIPLASMIC PROTEIN"/>
    <property type="match status" value="1"/>
</dbReference>
<dbReference type="Pfam" id="PF09084">
    <property type="entry name" value="NMT1"/>
    <property type="match status" value="1"/>
</dbReference>
<accession>A0ABW3M2U2</accession>
<feature type="signal peptide" evidence="4">
    <location>
        <begin position="1"/>
        <end position="34"/>
    </location>
</feature>
<keyword evidence="3 4" id="KW-0732">Signal</keyword>
<dbReference type="EMBL" id="JBHTIS010000174">
    <property type="protein sequence ID" value="MFD1044976.1"/>
    <property type="molecule type" value="Genomic_DNA"/>
</dbReference>
<organism evidence="6 7">
    <name type="scientific">Kibdelosporangium lantanae</name>
    <dbReference type="NCBI Taxonomy" id="1497396"/>
    <lineage>
        <taxon>Bacteria</taxon>
        <taxon>Bacillati</taxon>
        <taxon>Actinomycetota</taxon>
        <taxon>Actinomycetes</taxon>
        <taxon>Pseudonocardiales</taxon>
        <taxon>Pseudonocardiaceae</taxon>
        <taxon>Kibdelosporangium</taxon>
    </lineage>
</organism>
<comment type="similarity">
    <text evidence="2">Belongs to the bacterial solute-binding protein SsuA/TauA family.</text>
</comment>
<reference evidence="7" key="1">
    <citation type="journal article" date="2019" name="Int. J. Syst. Evol. Microbiol.">
        <title>The Global Catalogue of Microorganisms (GCM) 10K type strain sequencing project: providing services to taxonomists for standard genome sequencing and annotation.</title>
        <authorList>
            <consortium name="The Broad Institute Genomics Platform"/>
            <consortium name="The Broad Institute Genome Sequencing Center for Infectious Disease"/>
            <person name="Wu L."/>
            <person name="Ma J."/>
        </authorList>
    </citation>
    <scope>NUCLEOTIDE SEQUENCE [LARGE SCALE GENOMIC DNA]</scope>
    <source>
        <strain evidence="7">JCM 31486</strain>
    </source>
</reference>
<evidence type="ECO:0000256" key="2">
    <source>
        <dbReference type="ARBA" id="ARBA00010742"/>
    </source>
</evidence>
<sequence>MRSRPLGRLTTALICAVSLFGVTALSACSSSTSADGGSGDKITLGFSAWPGWFVWEVADKQGLFKKNNLNVEMKYFDNYTDSLNALATGAIDGNSQTLNDTLVSVSGGAKETIVLVNDNSTGNDKIVARNGIASIADLKGKKVAVEQGTVDHYLLLLALQEAKLTEKDIELVPMATADAAAAFKGGQVDAVGAFQPFADTALSREGSRAIAT</sequence>
<keyword evidence="7" id="KW-1185">Reference proteome</keyword>
<comment type="caution">
    <text evidence="6">The sequence shown here is derived from an EMBL/GenBank/DDBJ whole genome shotgun (WGS) entry which is preliminary data.</text>
</comment>
<gene>
    <name evidence="6" type="ORF">ACFQ1S_04870</name>
</gene>
<dbReference type="PANTHER" id="PTHR30024">
    <property type="entry name" value="ALIPHATIC SULFONATES-BINDING PROTEIN-RELATED"/>
    <property type="match status" value="1"/>
</dbReference>
<evidence type="ECO:0000256" key="1">
    <source>
        <dbReference type="ARBA" id="ARBA00004418"/>
    </source>
</evidence>
<evidence type="ECO:0000313" key="6">
    <source>
        <dbReference type="EMBL" id="MFD1044976.1"/>
    </source>
</evidence>
<feature type="domain" description="SsuA/THI5-like" evidence="5">
    <location>
        <begin position="57"/>
        <end position="206"/>
    </location>
</feature>
<protein>
    <submittedName>
        <fullName evidence="6">ABC transporter substrate-binding protein</fullName>
    </submittedName>
</protein>
<evidence type="ECO:0000256" key="3">
    <source>
        <dbReference type="ARBA" id="ARBA00022729"/>
    </source>
</evidence>
<dbReference type="SUPFAM" id="SSF53850">
    <property type="entry name" value="Periplasmic binding protein-like II"/>
    <property type="match status" value="1"/>
</dbReference>
<evidence type="ECO:0000313" key="7">
    <source>
        <dbReference type="Proteomes" id="UP001597045"/>
    </source>
</evidence>
<comment type="subcellular location">
    <subcellularLocation>
        <location evidence="1">Periplasm</location>
    </subcellularLocation>
</comment>
<name>A0ABW3M2U2_9PSEU</name>
<feature type="chain" id="PRO_5045850987" evidence="4">
    <location>
        <begin position="35"/>
        <end position="212"/>
    </location>
</feature>
<dbReference type="Proteomes" id="UP001597045">
    <property type="component" value="Unassembled WGS sequence"/>
</dbReference>
<proteinExistence type="inferred from homology"/>
<dbReference type="PROSITE" id="PS51257">
    <property type="entry name" value="PROKAR_LIPOPROTEIN"/>
    <property type="match status" value="1"/>
</dbReference>
<evidence type="ECO:0000256" key="4">
    <source>
        <dbReference type="SAM" id="SignalP"/>
    </source>
</evidence>
<feature type="non-terminal residue" evidence="6">
    <location>
        <position position="212"/>
    </location>
</feature>
<evidence type="ECO:0000259" key="5">
    <source>
        <dbReference type="Pfam" id="PF09084"/>
    </source>
</evidence>